<dbReference type="EMBL" id="DF973248">
    <property type="protein sequence ID" value="GAU22517.1"/>
    <property type="molecule type" value="Genomic_DNA"/>
</dbReference>
<evidence type="ECO:0000256" key="8">
    <source>
        <dbReference type="RuleBase" id="RU361168"/>
    </source>
</evidence>
<keyword evidence="5 8" id="KW-0378">Hydrolase</keyword>
<evidence type="ECO:0000256" key="3">
    <source>
        <dbReference type="ARBA" id="ARBA00012755"/>
    </source>
</evidence>
<reference evidence="11" key="1">
    <citation type="journal article" date="2017" name="Front. Plant Sci.">
        <title>Climate Clever Clovers: New Paradigm to Reduce the Environmental Footprint of Ruminants by Breeding Low Methanogenic Forages Utilizing Haplotype Variation.</title>
        <authorList>
            <person name="Kaur P."/>
            <person name="Appels R."/>
            <person name="Bayer P.E."/>
            <person name="Keeble-Gagnere G."/>
            <person name="Wang J."/>
            <person name="Hirakawa H."/>
            <person name="Shirasawa K."/>
            <person name="Vercoe P."/>
            <person name="Stefanova K."/>
            <person name="Durmic Z."/>
            <person name="Nichols P."/>
            <person name="Revell C."/>
            <person name="Isobe S.N."/>
            <person name="Edwards D."/>
            <person name="Erskine W."/>
        </authorList>
    </citation>
    <scope>NUCLEOTIDE SEQUENCE [LARGE SCALE GENOMIC DNA]</scope>
    <source>
        <strain evidence="11">cv. Daliak</strain>
    </source>
</reference>
<dbReference type="PRINTS" id="PR00740">
    <property type="entry name" value="GLHYDRLASE27"/>
</dbReference>
<evidence type="ECO:0000313" key="11">
    <source>
        <dbReference type="Proteomes" id="UP000242715"/>
    </source>
</evidence>
<dbReference type="GO" id="GO:0005975">
    <property type="term" value="P:carbohydrate metabolic process"/>
    <property type="evidence" value="ECO:0007669"/>
    <property type="project" value="InterPro"/>
</dbReference>
<dbReference type="Pfam" id="PF16499">
    <property type="entry name" value="Melibiase_2"/>
    <property type="match status" value="1"/>
</dbReference>
<keyword evidence="4" id="KW-0732">Signal</keyword>
<dbReference type="InterPro" id="IPR041233">
    <property type="entry name" value="Melibiase_C"/>
</dbReference>
<evidence type="ECO:0000256" key="2">
    <source>
        <dbReference type="ARBA" id="ARBA00009743"/>
    </source>
</evidence>
<dbReference type="SUPFAM" id="SSF51011">
    <property type="entry name" value="Glycosyl hydrolase domain"/>
    <property type="match status" value="1"/>
</dbReference>
<comment type="similarity">
    <text evidence="2 8">Belongs to the glycosyl hydrolase 27 family.</text>
</comment>
<dbReference type="Gene3D" id="2.60.40.1180">
    <property type="entry name" value="Golgi alpha-mannosidase II"/>
    <property type="match status" value="1"/>
</dbReference>
<dbReference type="EC" id="3.2.1.22" evidence="3 8"/>
<dbReference type="InterPro" id="IPR002241">
    <property type="entry name" value="Glyco_hydro_27"/>
</dbReference>
<dbReference type="PANTHER" id="PTHR11452:SF33">
    <property type="entry name" value="ALPHA-GALACTOSIDASE 2"/>
    <property type="match status" value="1"/>
</dbReference>
<name>A0A2Z6N056_TRISU</name>
<dbReference type="OrthoDB" id="5795902at2759"/>
<evidence type="ECO:0000256" key="5">
    <source>
        <dbReference type="ARBA" id="ARBA00022801"/>
    </source>
</evidence>
<evidence type="ECO:0000256" key="1">
    <source>
        <dbReference type="ARBA" id="ARBA00001255"/>
    </source>
</evidence>
<keyword evidence="7 8" id="KW-0326">Glycosidase</keyword>
<dbReference type="Proteomes" id="UP000242715">
    <property type="component" value="Unassembled WGS sequence"/>
</dbReference>
<protein>
    <recommendedName>
        <fullName evidence="3 8">Alpha-galactosidase</fullName>
        <ecNumber evidence="3 8">3.2.1.22</ecNumber>
    </recommendedName>
    <alternativeName>
        <fullName evidence="8">Melibiase</fullName>
    </alternativeName>
</protein>
<evidence type="ECO:0000259" key="9">
    <source>
        <dbReference type="Pfam" id="PF17801"/>
    </source>
</evidence>
<evidence type="ECO:0000256" key="4">
    <source>
        <dbReference type="ARBA" id="ARBA00022729"/>
    </source>
</evidence>
<dbReference type="GO" id="GO:0004557">
    <property type="term" value="F:alpha-galactosidase activity"/>
    <property type="evidence" value="ECO:0007669"/>
    <property type="project" value="UniProtKB-EC"/>
</dbReference>
<dbReference type="InterPro" id="IPR013785">
    <property type="entry name" value="Aldolase_TIM"/>
</dbReference>
<proteinExistence type="inferred from homology"/>
<evidence type="ECO:0000313" key="10">
    <source>
        <dbReference type="EMBL" id="GAU22517.1"/>
    </source>
</evidence>
<dbReference type="AlphaFoldDB" id="A0A2Z6N056"/>
<dbReference type="PANTHER" id="PTHR11452">
    <property type="entry name" value="ALPHA-GALACTOSIDASE/ALPHA-N-ACETYLGALACTOSAMINIDASE"/>
    <property type="match status" value="1"/>
</dbReference>
<dbReference type="FunFam" id="2.60.40.1180:FF:000008">
    <property type="entry name" value="Alpha-galactosidase"/>
    <property type="match status" value="1"/>
</dbReference>
<evidence type="ECO:0000256" key="6">
    <source>
        <dbReference type="ARBA" id="ARBA00023157"/>
    </source>
</evidence>
<dbReference type="Pfam" id="PF17801">
    <property type="entry name" value="Melibiase_C"/>
    <property type="match status" value="1"/>
</dbReference>
<keyword evidence="6 8" id="KW-1015">Disulfide bond</keyword>
<dbReference type="Gene3D" id="3.20.20.70">
    <property type="entry name" value="Aldolase class I"/>
    <property type="match status" value="1"/>
</dbReference>
<dbReference type="InterPro" id="IPR017853">
    <property type="entry name" value="GH"/>
</dbReference>
<dbReference type="SUPFAM" id="SSF51445">
    <property type="entry name" value="(Trans)glycosidases"/>
    <property type="match status" value="1"/>
</dbReference>
<keyword evidence="11" id="KW-1185">Reference proteome</keyword>
<dbReference type="GO" id="GO:0009505">
    <property type="term" value="C:plant-type cell wall"/>
    <property type="evidence" value="ECO:0007669"/>
    <property type="project" value="TreeGrafter"/>
</dbReference>
<gene>
    <name evidence="10" type="ORF">TSUD_296360</name>
</gene>
<feature type="domain" description="Alpha galactosidase C-terminal" evidence="9">
    <location>
        <begin position="130"/>
        <end position="205"/>
    </location>
</feature>
<comment type="catalytic activity">
    <reaction evidence="1 8">
        <text>Hydrolysis of terminal, non-reducing alpha-D-galactose residues in alpha-D-galactosides, including galactose oligosaccharides, galactomannans and galactolipids.</text>
        <dbReference type="EC" id="3.2.1.22"/>
    </reaction>
</comment>
<dbReference type="InterPro" id="IPR013780">
    <property type="entry name" value="Glyco_hydro_b"/>
</dbReference>
<evidence type="ECO:0000256" key="7">
    <source>
        <dbReference type="ARBA" id="ARBA00023295"/>
    </source>
</evidence>
<organism evidence="10 11">
    <name type="scientific">Trifolium subterraneum</name>
    <name type="common">Subterranean clover</name>
    <dbReference type="NCBI Taxonomy" id="3900"/>
    <lineage>
        <taxon>Eukaryota</taxon>
        <taxon>Viridiplantae</taxon>
        <taxon>Streptophyta</taxon>
        <taxon>Embryophyta</taxon>
        <taxon>Tracheophyta</taxon>
        <taxon>Spermatophyta</taxon>
        <taxon>Magnoliopsida</taxon>
        <taxon>eudicotyledons</taxon>
        <taxon>Gunneridae</taxon>
        <taxon>Pentapetalae</taxon>
        <taxon>rosids</taxon>
        <taxon>fabids</taxon>
        <taxon>Fabales</taxon>
        <taxon>Fabaceae</taxon>
        <taxon>Papilionoideae</taxon>
        <taxon>50 kb inversion clade</taxon>
        <taxon>NPAAA clade</taxon>
        <taxon>Hologalegina</taxon>
        <taxon>IRL clade</taxon>
        <taxon>Trifolieae</taxon>
        <taxon>Trifolium</taxon>
    </lineage>
</organism>
<accession>A0A2Z6N056</accession>
<sequence>MLNCILKHRGSEDPAIWAKSVGNSWRTTGDIEDKWESMISRADQNNKWASYAGPGGWNDPDMLEIGNGGMTTEEYRAHFSIWALAKAPLLIGCDIRALDNTTKELLSNSEVIAVNQDKLGVQGNKVKSNADLEVWASPLSGNRLAVILWNRSSSKATVTASWSDLDLEPGTSVDVRDLWLHSTQSSVSGDISAELESHACKMYILTPN</sequence>